<feature type="compositionally biased region" description="Pro residues" evidence="1">
    <location>
        <begin position="320"/>
        <end position="331"/>
    </location>
</feature>
<feature type="compositionally biased region" description="Low complexity" evidence="1">
    <location>
        <begin position="424"/>
        <end position="441"/>
    </location>
</feature>
<evidence type="ECO:0000313" key="4">
    <source>
        <dbReference type="EMBL" id="AUX21040.1"/>
    </source>
</evidence>
<dbReference type="InterPro" id="IPR049806">
    <property type="entry name" value="MasK-like_C"/>
</dbReference>
<feature type="compositionally biased region" description="Pro residues" evidence="1">
    <location>
        <begin position="522"/>
        <end position="540"/>
    </location>
</feature>
<feature type="domain" description="Zinc finger/thioredoxin putative" evidence="2">
    <location>
        <begin position="1"/>
        <end position="35"/>
    </location>
</feature>
<feature type="region of interest" description="Disordered" evidence="1">
    <location>
        <begin position="98"/>
        <end position="203"/>
    </location>
</feature>
<name>A0A4P2PWG7_SORCE</name>
<dbReference type="NCBIfam" id="TIGR02098">
    <property type="entry name" value="MJ0042_CXXC"/>
    <property type="match status" value="1"/>
</dbReference>
<dbReference type="InterPro" id="IPR011723">
    <property type="entry name" value="Znf/thioredoxin_put"/>
</dbReference>
<dbReference type="RefSeq" id="WP_129346412.1">
    <property type="nucleotide sequence ID" value="NZ_CP012670.1"/>
</dbReference>
<dbReference type="OrthoDB" id="198456at2"/>
<evidence type="ECO:0000256" key="1">
    <source>
        <dbReference type="SAM" id="MobiDB-lite"/>
    </source>
</evidence>
<feature type="compositionally biased region" description="Low complexity" evidence="1">
    <location>
        <begin position="541"/>
        <end position="552"/>
    </location>
</feature>
<evidence type="ECO:0000259" key="3">
    <source>
        <dbReference type="Pfam" id="PF14237"/>
    </source>
</evidence>
<evidence type="ECO:0000259" key="2">
    <source>
        <dbReference type="Pfam" id="PF13717"/>
    </source>
</evidence>
<feature type="region of interest" description="Disordered" evidence="1">
    <location>
        <begin position="508"/>
        <end position="606"/>
    </location>
</feature>
<feature type="compositionally biased region" description="Low complexity" evidence="1">
    <location>
        <begin position="113"/>
        <end position="141"/>
    </location>
</feature>
<accession>A0A4P2PWG7</accession>
<feature type="domain" description="GYF" evidence="3">
    <location>
        <begin position="212"/>
        <end position="261"/>
    </location>
</feature>
<reference evidence="4 5" key="1">
    <citation type="submission" date="2015-09" db="EMBL/GenBank/DDBJ databases">
        <title>Sorangium comparison.</title>
        <authorList>
            <person name="Zaburannyi N."/>
            <person name="Bunk B."/>
            <person name="Overmann J."/>
            <person name="Mueller R."/>
        </authorList>
    </citation>
    <scope>NUCLEOTIDE SEQUENCE [LARGE SCALE GENOMIC DNA]</scope>
    <source>
        <strain evidence="4 5">So ceGT47</strain>
    </source>
</reference>
<feature type="compositionally biased region" description="Low complexity" evidence="1">
    <location>
        <begin position="165"/>
        <end position="176"/>
    </location>
</feature>
<feature type="region of interest" description="Disordered" evidence="1">
    <location>
        <begin position="291"/>
        <end position="338"/>
    </location>
</feature>
<dbReference type="NCBIfam" id="NF033768">
    <property type="entry name" value="myxo_SS_tail"/>
    <property type="match status" value="1"/>
</dbReference>
<feature type="compositionally biased region" description="Pro residues" evidence="1">
    <location>
        <begin position="414"/>
        <end position="423"/>
    </location>
</feature>
<dbReference type="Pfam" id="PF13717">
    <property type="entry name" value="Zn_ribbon_4"/>
    <property type="match status" value="1"/>
</dbReference>
<gene>
    <name evidence="4" type="ORF">SOCEGT47_015180</name>
</gene>
<dbReference type="EMBL" id="CP012670">
    <property type="protein sequence ID" value="AUX21040.1"/>
    <property type="molecule type" value="Genomic_DNA"/>
</dbReference>
<feature type="region of interest" description="Disordered" evidence="1">
    <location>
        <begin position="405"/>
        <end position="453"/>
    </location>
</feature>
<evidence type="ECO:0008006" key="6">
    <source>
        <dbReference type="Google" id="ProtNLM"/>
    </source>
</evidence>
<feature type="compositionally biased region" description="Pro residues" evidence="1">
    <location>
        <begin position="142"/>
        <end position="152"/>
    </location>
</feature>
<dbReference type="Proteomes" id="UP000295781">
    <property type="component" value="Chromosome"/>
</dbReference>
<evidence type="ECO:0000313" key="5">
    <source>
        <dbReference type="Proteomes" id="UP000295781"/>
    </source>
</evidence>
<dbReference type="Pfam" id="PF14237">
    <property type="entry name" value="GYF_2"/>
    <property type="match status" value="1"/>
</dbReference>
<protein>
    <recommendedName>
        <fullName evidence="6">Zinc finger/thioredoxin putative domain-containing protein</fullName>
    </recommendedName>
</protein>
<dbReference type="AlphaFoldDB" id="A0A4P2PWG7"/>
<proteinExistence type="predicted"/>
<sequence length="702" mass="69890">MKFICDNCKAKYQIGDDKVAGKMVRMKCRRCGHLIQVSASVTESSVAKALPVEPPRAASDDAHLVLSGDEAAAPAAAPAVEARSTGVAKLAAKAPAPAALGHGGAPTPPRPAAQPLARPGGAPRPAVAPRATPGAAARPAAGPRPAPAPQDPPSIRASQPSSGVPAIPVAPAARAPEPAPPTDVASAFNRSMSGDRPLGKAPAVRATSGEDWYVGVGGVPLGPVRLAVIREKALAGAVDGDSLVWREGFDEWLPLKNFPELLEIVTQAQSTRLSAPARRISTSFSAAQVQVPPSTRVPASTRIPPLAASAPARPGRIEPEPPGVSDPPPAVSGPVAAFSAGTPASAPLSAGAPALAPRSASAPRVTPVTAAAVSAPAAWPDAAGGAARARAEGAAPVEVLSDPFATRPSTAVDPSPPPEPAPPATASVARAAGGLAAASPPQTTSTVGLSSAEPAPLVATRASLVETVAPRRRSGMSPVAYAFIAMAAAFGGVSAYVLLSPKPQPVQVPTIPQSQPALLPTAAPPPPPSAEPEPETPPPAETATAKPEAASPVKPGGAVPQRSQPEKPAASASNPAPFDRSGFGAGVPGPSSGPGHQGSGSGLGQLSQGEIAGVVEANRPGVRRHCWQPALDARARNAPSTARVTAAVVISPSGAVQSATASGSEKDYPGLSSCIASRVRSWKFPPSSGSMTVNIPFVFAAQ</sequence>
<organism evidence="4 5">
    <name type="scientific">Sorangium cellulosum</name>
    <name type="common">Polyangium cellulosum</name>
    <dbReference type="NCBI Taxonomy" id="56"/>
    <lineage>
        <taxon>Bacteria</taxon>
        <taxon>Pseudomonadati</taxon>
        <taxon>Myxococcota</taxon>
        <taxon>Polyangia</taxon>
        <taxon>Polyangiales</taxon>
        <taxon>Polyangiaceae</taxon>
        <taxon>Sorangium</taxon>
    </lineage>
</organism>
<dbReference type="InterPro" id="IPR025640">
    <property type="entry name" value="GYF_2"/>
</dbReference>